<reference evidence="2 3" key="1">
    <citation type="submission" date="2020-08" db="EMBL/GenBank/DDBJ databases">
        <title>Amycolatopsis echigonensis JCM 21831.</title>
        <authorList>
            <person name="Tedsree N."/>
            <person name="Kuncharoen N."/>
            <person name="Likhitwitayawuid K."/>
            <person name="Tanasupawat S."/>
        </authorList>
    </citation>
    <scope>NUCLEOTIDE SEQUENCE [LARGE SCALE GENOMIC DNA]</scope>
    <source>
        <strain evidence="2 3">JCM 21831</strain>
    </source>
</reference>
<dbReference type="Proteomes" id="UP000550260">
    <property type="component" value="Unassembled WGS sequence"/>
</dbReference>
<evidence type="ECO:0000313" key="2">
    <source>
        <dbReference type="EMBL" id="MBB2499991.1"/>
    </source>
</evidence>
<feature type="transmembrane region" description="Helical" evidence="1">
    <location>
        <begin position="63"/>
        <end position="87"/>
    </location>
</feature>
<evidence type="ECO:0000256" key="1">
    <source>
        <dbReference type="SAM" id="Phobius"/>
    </source>
</evidence>
<accession>A0A8E1VX66</accession>
<dbReference type="EMBL" id="JACJHR010000014">
    <property type="protein sequence ID" value="MBB2499991.1"/>
    <property type="molecule type" value="Genomic_DNA"/>
</dbReference>
<keyword evidence="1" id="KW-1133">Transmembrane helix</keyword>
<keyword evidence="1" id="KW-0472">Membrane</keyword>
<organism evidence="2 3">
    <name type="scientific">Amycolatopsis echigonensis</name>
    <dbReference type="NCBI Taxonomy" id="2576905"/>
    <lineage>
        <taxon>Bacteria</taxon>
        <taxon>Bacillati</taxon>
        <taxon>Actinomycetota</taxon>
        <taxon>Actinomycetes</taxon>
        <taxon>Pseudonocardiales</taxon>
        <taxon>Pseudonocardiaceae</taxon>
        <taxon>Amycolatopsis</taxon>
    </lineage>
</organism>
<sequence length="195" mass="20607">MRCARQGNLRRTSGVVGGVKTEQDVLARLRTQAEPVLGKGGAARIRAFENGDLYVEARTASTIWAWLVDFLLVTGLSVAAAVAYYFTSTAVDAAVGASLIGVAGLFVLPLLYGWFYGNGRGLGALFNGIRLVRLRDGGRIALGKAGWAMLIRTLGFVIIALGVLNGDVTVTNGVRTSIDVRETERLRAAGLAGKP</sequence>
<feature type="transmembrane region" description="Helical" evidence="1">
    <location>
        <begin position="145"/>
        <end position="164"/>
    </location>
</feature>
<gene>
    <name evidence="2" type="ORF">H5411_12750</name>
</gene>
<evidence type="ECO:0000313" key="3">
    <source>
        <dbReference type="Proteomes" id="UP000550260"/>
    </source>
</evidence>
<proteinExistence type="predicted"/>
<keyword evidence="1" id="KW-0812">Transmembrane</keyword>
<comment type="caution">
    <text evidence="2">The sequence shown here is derived from an EMBL/GenBank/DDBJ whole genome shotgun (WGS) entry which is preliminary data.</text>
</comment>
<dbReference type="AlphaFoldDB" id="A0A8E1VX66"/>
<protein>
    <recommendedName>
        <fullName evidence="4">RDD family protein</fullName>
    </recommendedName>
</protein>
<name>A0A8E1VX66_9PSEU</name>
<feature type="transmembrane region" description="Helical" evidence="1">
    <location>
        <begin position="93"/>
        <end position="115"/>
    </location>
</feature>
<evidence type="ECO:0008006" key="4">
    <source>
        <dbReference type="Google" id="ProtNLM"/>
    </source>
</evidence>